<gene>
    <name evidence="1" type="ORF">MCNOR_0493</name>
</gene>
<dbReference type="InterPro" id="IPR014915">
    <property type="entry name" value="Phage_TLS_TfmB"/>
</dbReference>
<sequence>MAAPDGDGEPGDGDFPVMAENWDTVMAFLACRTAWRLYFPPLGGAPVWLGLSYPDVDVVIRHLGHEGEAARRIFAGIQVMEAAALAVFHPPAAESAAEE</sequence>
<name>A0AA35V2Y5_METCP</name>
<organism evidence="1 2">
    <name type="scientific">Methylococcus capsulatus</name>
    <dbReference type="NCBI Taxonomy" id="414"/>
    <lineage>
        <taxon>Bacteria</taxon>
        <taxon>Pseudomonadati</taxon>
        <taxon>Pseudomonadota</taxon>
        <taxon>Gammaproteobacteria</taxon>
        <taxon>Methylococcales</taxon>
        <taxon>Methylococcaceae</taxon>
        <taxon>Methylococcus</taxon>
    </lineage>
</organism>
<dbReference type="AlphaFoldDB" id="A0AA35V2Y5"/>
<accession>A0AA35V2Y5</accession>
<dbReference type="EMBL" id="OX458332">
    <property type="protein sequence ID" value="CAI8742730.1"/>
    <property type="molecule type" value="Genomic_DNA"/>
</dbReference>
<dbReference type="Proteomes" id="UP001158598">
    <property type="component" value="Chromosome"/>
</dbReference>
<dbReference type="RefSeq" id="WP_282213523.1">
    <property type="nucleotide sequence ID" value="NZ_OX458332.1"/>
</dbReference>
<reference evidence="1" key="1">
    <citation type="submission" date="2023-03" db="EMBL/GenBank/DDBJ databases">
        <authorList>
            <person name="Pearce D."/>
        </authorList>
    </citation>
    <scope>NUCLEOTIDE SEQUENCE</scope>
    <source>
        <strain evidence="1">Mc</strain>
    </source>
</reference>
<evidence type="ECO:0000313" key="2">
    <source>
        <dbReference type="Proteomes" id="UP001158598"/>
    </source>
</evidence>
<protein>
    <submittedName>
        <fullName evidence="1">Uncharacterized protein</fullName>
    </submittedName>
</protein>
<proteinExistence type="predicted"/>
<evidence type="ECO:0000313" key="1">
    <source>
        <dbReference type="EMBL" id="CAI8742730.1"/>
    </source>
</evidence>
<dbReference type="Pfam" id="PF08809">
    <property type="entry name" value="DUF1799"/>
    <property type="match status" value="1"/>
</dbReference>